<reference evidence="1" key="1">
    <citation type="submission" date="2021-01" db="EMBL/GenBank/DDBJ databases">
        <title>Whole genome shotgun sequence of Virgisporangium ochraceum NBRC 16418.</title>
        <authorList>
            <person name="Komaki H."/>
            <person name="Tamura T."/>
        </authorList>
    </citation>
    <scope>NUCLEOTIDE SEQUENCE</scope>
    <source>
        <strain evidence="1">NBRC 16418</strain>
    </source>
</reference>
<name>A0A8J3ZXZ8_9ACTN</name>
<evidence type="ECO:0000313" key="2">
    <source>
        <dbReference type="Proteomes" id="UP000635606"/>
    </source>
</evidence>
<protein>
    <recommendedName>
        <fullName evidence="3">DUF1542 domain-containing protein</fullName>
    </recommendedName>
</protein>
<gene>
    <name evidence="1" type="ORF">Voc01_051850</name>
</gene>
<keyword evidence="2" id="KW-1185">Reference proteome</keyword>
<evidence type="ECO:0000313" key="1">
    <source>
        <dbReference type="EMBL" id="GIJ70268.1"/>
    </source>
</evidence>
<dbReference type="RefSeq" id="WP_203930174.1">
    <property type="nucleotide sequence ID" value="NZ_BOPH01000074.1"/>
</dbReference>
<organism evidence="1 2">
    <name type="scientific">Virgisporangium ochraceum</name>
    <dbReference type="NCBI Taxonomy" id="65505"/>
    <lineage>
        <taxon>Bacteria</taxon>
        <taxon>Bacillati</taxon>
        <taxon>Actinomycetota</taxon>
        <taxon>Actinomycetes</taxon>
        <taxon>Micromonosporales</taxon>
        <taxon>Micromonosporaceae</taxon>
        <taxon>Virgisporangium</taxon>
    </lineage>
</organism>
<sequence>MEWILIAVLAVVLVGGAAYLAAGRRRTAATALADARAEAQRWYERLGGQLSTLPSGAAEEVAVRQALSDASERYNAAGSQLAGATTPRQFELARETALEGLQYIRAARVALGLDPGPDLPPLAAARAAGELTKERTVDVDGHRYAAGPHPGAATPYFYPGGVLGGRRVPRGWYSEPWWRTALIGGAWGVGSILLFDALFDSAWGDPGYAASDLGDGYEVTGDEMADEFAGDPGYDGGGDLGGGDFGGDFGGGDF</sequence>
<evidence type="ECO:0008006" key="3">
    <source>
        <dbReference type="Google" id="ProtNLM"/>
    </source>
</evidence>
<proteinExistence type="predicted"/>
<dbReference type="Proteomes" id="UP000635606">
    <property type="component" value="Unassembled WGS sequence"/>
</dbReference>
<dbReference type="AlphaFoldDB" id="A0A8J3ZXZ8"/>
<dbReference type="EMBL" id="BOPH01000074">
    <property type="protein sequence ID" value="GIJ70268.1"/>
    <property type="molecule type" value="Genomic_DNA"/>
</dbReference>
<comment type="caution">
    <text evidence="1">The sequence shown here is derived from an EMBL/GenBank/DDBJ whole genome shotgun (WGS) entry which is preliminary data.</text>
</comment>
<accession>A0A8J3ZXZ8</accession>